<reference evidence="8" key="1">
    <citation type="submission" date="2018-01" db="EMBL/GenBank/DDBJ databases">
        <title>An insight into the sialome of Amazonian anophelines.</title>
        <authorList>
            <person name="Ribeiro J.M."/>
            <person name="Scarpassa V."/>
            <person name="Calvo E."/>
        </authorList>
    </citation>
    <scope>NUCLEOTIDE SEQUENCE</scope>
</reference>
<dbReference type="GO" id="GO:0030154">
    <property type="term" value="P:cell differentiation"/>
    <property type="evidence" value="ECO:0007669"/>
    <property type="project" value="UniProtKB-KW"/>
</dbReference>
<evidence type="ECO:0000256" key="6">
    <source>
        <dbReference type="PIRSR" id="PIRSR607702-1"/>
    </source>
</evidence>
<dbReference type="Pfam" id="PF05005">
    <property type="entry name" value="Ocnus"/>
    <property type="match status" value="1"/>
</dbReference>
<accession>A0A2M4CZN2</accession>
<evidence type="ECO:0000313" key="8">
    <source>
        <dbReference type="EMBL" id="MBW70792.1"/>
    </source>
</evidence>
<evidence type="ECO:0000256" key="2">
    <source>
        <dbReference type="ARBA" id="ARBA00010971"/>
    </source>
</evidence>
<dbReference type="SUPFAM" id="SSF143724">
    <property type="entry name" value="PHP14-like"/>
    <property type="match status" value="1"/>
</dbReference>
<dbReference type="Gene3D" id="3.50.20.20">
    <property type="entry name" value="Janus/Ocnus"/>
    <property type="match status" value="1"/>
</dbReference>
<dbReference type="FunFam" id="3.50.20.20:FF:000001">
    <property type="entry name" value="14 kDa phosphohistidine phosphatase"/>
    <property type="match status" value="1"/>
</dbReference>
<keyword evidence="4" id="KW-0726">Sexual differentiation</keyword>
<dbReference type="VEuPathDB" id="VectorBase:ADAC005140"/>
<evidence type="ECO:0000256" key="3">
    <source>
        <dbReference type="ARBA" id="ARBA00022782"/>
    </source>
</evidence>
<evidence type="ECO:0000256" key="1">
    <source>
        <dbReference type="ARBA" id="ARBA00002508"/>
    </source>
</evidence>
<feature type="active site" description="Proton acceptor" evidence="6">
    <location>
        <position position="78"/>
    </location>
</feature>
<dbReference type="GO" id="GO:0007548">
    <property type="term" value="P:sex differentiation"/>
    <property type="evidence" value="ECO:0007669"/>
    <property type="project" value="UniProtKB-KW"/>
</dbReference>
<evidence type="ECO:0000256" key="7">
    <source>
        <dbReference type="PIRSR" id="PIRSR607702-2"/>
    </source>
</evidence>
<comment type="function">
    <text evidence="1">JanA and janB regulate somatic sex differentiation.</text>
</comment>
<dbReference type="GO" id="GO:0005829">
    <property type="term" value="C:cytosol"/>
    <property type="evidence" value="ECO:0007669"/>
    <property type="project" value="TreeGrafter"/>
</dbReference>
<feature type="binding site" evidence="7">
    <location>
        <position position="47"/>
    </location>
    <ligand>
        <name>substrate</name>
    </ligand>
</feature>
<dbReference type="InterPro" id="IPR038596">
    <property type="entry name" value="Janus_sf"/>
</dbReference>
<proteinExistence type="inferred from homology"/>
<organism evidence="8">
    <name type="scientific">Anopheles darlingi</name>
    <name type="common">Mosquito</name>
    <dbReference type="NCBI Taxonomy" id="43151"/>
    <lineage>
        <taxon>Eukaryota</taxon>
        <taxon>Metazoa</taxon>
        <taxon>Ecdysozoa</taxon>
        <taxon>Arthropoda</taxon>
        <taxon>Hexapoda</taxon>
        <taxon>Insecta</taxon>
        <taxon>Pterygota</taxon>
        <taxon>Neoptera</taxon>
        <taxon>Endopterygota</taxon>
        <taxon>Diptera</taxon>
        <taxon>Nematocera</taxon>
        <taxon>Culicoidea</taxon>
        <taxon>Culicidae</taxon>
        <taxon>Anophelinae</taxon>
        <taxon>Anopheles</taxon>
    </lineage>
</organism>
<name>A0A2M4CZN2_ANODA</name>
<dbReference type="PANTHER" id="PTHR12258:SF5">
    <property type="entry name" value="BCDNA.GH02250-RELATED"/>
    <property type="match status" value="1"/>
</dbReference>
<comment type="similarity">
    <text evidence="2">Belongs to the janus family.</text>
</comment>
<dbReference type="InterPro" id="IPR007702">
    <property type="entry name" value="Janus"/>
</dbReference>
<dbReference type="GO" id="GO:0101006">
    <property type="term" value="F:protein histidine phosphatase activity"/>
    <property type="evidence" value="ECO:0007669"/>
    <property type="project" value="TreeGrafter"/>
</dbReference>
<dbReference type="PANTHER" id="PTHR12258">
    <property type="entry name" value="JANUS-A/JANUS-B"/>
    <property type="match status" value="1"/>
</dbReference>
<protein>
    <recommendedName>
        <fullName evidence="5">Sex-regulated protein janus-A</fullName>
    </recommendedName>
</protein>
<keyword evidence="3" id="KW-0221">Differentiation</keyword>
<dbReference type="VEuPathDB" id="VectorBase:ADAR2_008500"/>
<dbReference type="AlphaFoldDB" id="A0A2M4CZN2"/>
<sequence length="150" mass="16971">MFFSRLSTKLTKNFGPLFTAYSRPVCAMVDAKLEAVPVVDIDEGIFKYVLIKVYAKEQPDGTEPNKLIVRGFNRAQWHSDIYDEVSASLMGLGLETECLGGGRIENRPDLKQIKVYGYSQGYGKADHLETRRLLLTKYKDFSINCSDEGY</sequence>
<evidence type="ECO:0000256" key="4">
    <source>
        <dbReference type="ARBA" id="ARBA00022928"/>
    </source>
</evidence>
<dbReference type="EMBL" id="GGFL01006614">
    <property type="protein sequence ID" value="MBW70792.1"/>
    <property type="molecule type" value="Transcribed_RNA"/>
</dbReference>
<evidence type="ECO:0000256" key="5">
    <source>
        <dbReference type="ARBA" id="ARBA00068494"/>
    </source>
</evidence>